<keyword evidence="1" id="KW-0732">Signal</keyword>
<protein>
    <recommendedName>
        <fullName evidence="4">Tetratricopeptide repeat protein</fullName>
    </recommendedName>
</protein>
<evidence type="ECO:0000256" key="1">
    <source>
        <dbReference type="SAM" id="SignalP"/>
    </source>
</evidence>
<dbReference type="EMBL" id="CP021235">
    <property type="protein sequence ID" value="ARS35992.1"/>
    <property type="molecule type" value="Genomic_DNA"/>
</dbReference>
<sequence length="400" mass="44991">MYKKLLPAALSFVLLSGIVVAQDINLEKVSFNYMRLPLQPLPKEAKTFSGKVEIAYKEEVEAAKEARQQEVEDIKATAAAEKAEYKQKSLGAKAFSKIILDEGKPKGPVIGKDPYVAKIHDGNSLANSYVQIPSYTRQDADADVQVTVLLHGFSVVDVVPQTRESMIKKDGKDITTTYYYYEVSYNHPITLRVQNKDGQVLYESPIEALSELTVAKTGEYKTQDGLEKHWAINQNNFLRGLDDAIILKNMNIVKEELASQYGYNPMLRATTVLNIKDKKVSYDDFNQAFESATTGYSKLANQEKKAEAVAELEKALELWNNALKEADPKNKKARVDAKVAAATHLNCAEAYMWLNNFEEAEKHLNKIKMLDVSKYENLAKELQVVLADQKSRYNSSQNNM</sequence>
<proteinExistence type="predicted"/>
<dbReference type="KEGG" id="pact:CA264_11395"/>
<reference evidence="3" key="1">
    <citation type="submission" date="2017-05" db="EMBL/GenBank/DDBJ databases">
        <authorList>
            <person name="Ray J."/>
            <person name="Price M."/>
            <person name="Deutschbauer A."/>
        </authorList>
    </citation>
    <scope>NUCLEOTIDE SEQUENCE [LARGE SCALE GENOMIC DNA]</scope>
    <source>
        <strain evidence="3">DSM 19842</strain>
    </source>
</reference>
<dbReference type="Proteomes" id="UP000266292">
    <property type="component" value="Chromosome"/>
</dbReference>
<gene>
    <name evidence="2" type="ORF">CA264_11395</name>
</gene>
<dbReference type="OrthoDB" id="976407at2"/>
<keyword evidence="3" id="KW-1185">Reference proteome</keyword>
<name>A0A1X9YT11_9BACT</name>
<evidence type="ECO:0000313" key="2">
    <source>
        <dbReference type="EMBL" id="ARS35992.1"/>
    </source>
</evidence>
<feature type="chain" id="PRO_5010983709" description="Tetratricopeptide repeat protein" evidence="1">
    <location>
        <begin position="22"/>
        <end position="400"/>
    </location>
</feature>
<accession>A0A1X9YT11</accession>
<dbReference type="InterPro" id="IPR011990">
    <property type="entry name" value="TPR-like_helical_dom_sf"/>
</dbReference>
<dbReference type="SUPFAM" id="SSF48452">
    <property type="entry name" value="TPR-like"/>
    <property type="match status" value="1"/>
</dbReference>
<organism evidence="2 3">
    <name type="scientific">Pontibacter actiniarum</name>
    <dbReference type="NCBI Taxonomy" id="323450"/>
    <lineage>
        <taxon>Bacteria</taxon>
        <taxon>Pseudomonadati</taxon>
        <taxon>Bacteroidota</taxon>
        <taxon>Cytophagia</taxon>
        <taxon>Cytophagales</taxon>
        <taxon>Hymenobacteraceae</taxon>
        <taxon>Pontibacter</taxon>
    </lineage>
</organism>
<dbReference type="RefSeq" id="WP_025607270.1">
    <property type="nucleotide sequence ID" value="NZ_CP021235.1"/>
</dbReference>
<dbReference type="AlphaFoldDB" id="A0A1X9YT11"/>
<evidence type="ECO:0000313" key="3">
    <source>
        <dbReference type="Proteomes" id="UP000266292"/>
    </source>
</evidence>
<evidence type="ECO:0008006" key="4">
    <source>
        <dbReference type="Google" id="ProtNLM"/>
    </source>
</evidence>
<dbReference type="Gene3D" id="1.25.40.10">
    <property type="entry name" value="Tetratricopeptide repeat domain"/>
    <property type="match status" value="1"/>
</dbReference>
<feature type="signal peptide" evidence="1">
    <location>
        <begin position="1"/>
        <end position="21"/>
    </location>
</feature>